<dbReference type="RefSeq" id="WP_139181685.1">
    <property type="nucleotide sequence ID" value="NZ_MIPT01000001.1"/>
</dbReference>
<evidence type="ECO:0000313" key="1">
    <source>
        <dbReference type="EMBL" id="OHT19887.1"/>
    </source>
</evidence>
<reference evidence="1 2" key="1">
    <citation type="submission" date="2016-09" db="EMBL/GenBank/DDBJ databases">
        <title>Metabolic pathway, cell adaptation mechanisms and a novel monoxygenase revealed through proteogenomic-transcription analysis of a Sphingomonas haloaromaticamans strain degrading the fungicide ortho-phenylphenol.</title>
        <authorList>
            <person name="Perruchon C."/>
            <person name="Papadopoulou E.S."/>
            <person name="Rousidou C."/>
            <person name="Vasileiadis S."/>
            <person name="Tanou G."/>
            <person name="Amoutzias G."/>
            <person name="Molassiotis A."/>
            <person name="Karpouzas D.G."/>
        </authorList>
    </citation>
    <scope>NUCLEOTIDE SEQUENCE [LARGE SCALE GENOMIC DNA]</scope>
    <source>
        <strain evidence="1 2">P3</strain>
    </source>
</reference>
<organism evidence="1 2">
    <name type="scientific">Edaphosphingomonas haloaromaticamans</name>
    <dbReference type="NCBI Taxonomy" id="653954"/>
    <lineage>
        <taxon>Bacteria</taxon>
        <taxon>Pseudomonadati</taxon>
        <taxon>Pseudomonadota</taxon>
        <taxon>Alphaproteobacteria</taxon>
        <taxon>Sphingomonadales</taxon>
        <taxon>Rhizorhabdaceae</taxon>
        <taxon>Edaphosphingomonas</taxon>
    </lineage>
</organism>
<proteinExistence type="predicted"/>
<dbReference type="Proteomes" id="UP000179467">
    <property type="component" value="Unassembled WGS sequence"/>
</dbReference>
<protein>
    <submittedName>
        <fullName evidence="1">Uncharacterized protein</fullName>
    </submittedName>
</protein>
<comment type="caution">
    <text evidence="1">The sequence shown here is derived from an EMBL/GenBank/DDBJ whole genome shotgun (WGS) entry which is preliminary data.</text>
</comment>
<evidence type="ECO:0000313" key="2">
    <source>
        <dbReference type="Proteomes" id="UP000179467"/>
    </source>
</evidence>
<dbReference type="EMBL" id="MIPT01000001">
    <property type="protein sequence ID" value="OHT19887.1"/>
    <property type="molecule type" value="Genomic_DNA"/>
</dbReference>
<accession>A0A1S1HCM9</accession>
<dbReference type="AlphaFoldDB" id="A0A1S1HCM9"/>
<gene>
    <name evidence="1" type="ORF">BHE75_01880</name>
</gene>
<keyword evidence="2" id="KW-1185">Reference proteome</keyword>
<name>A0A1S1HCM9_9SPHN</name>
<sequence length="69" mass="7352">MTPEPVYEATAEAWAQLLAMVEQHGDGVGDAIMAALVAARDAGRTDAVHAWYRIGAALVEFDCRPALPN</sequence>